<dbReference type="OrthoDB" id="5828525at2"/>
<dbReference type="PATRIC" id="fig|320778.3.peg.1231"/>
<name>A0A0J1HEL8_9GAMM</name>
<accession>A0A0J1HEL8</accession>
<keyword evidence="1" id="KW-0472">Membrane</keyword>
<evidence type="ECO:0000313" key="2">
    <source>
        <dbReference type="EMBL" id="KLV10089.1"/>
    </source>
</evidence>
<evidence type="ECO:0000313" key="3">
    <source>
        <dbReference type="Proteomes" id="UP000035909"/>
    </source>
</evidence>
<gene>
    <name evidence="2" type="ORF">ABT57_05705</name>
</gene>
<comment type="caution">
    <text evidence="2">The sequence shown here is derived from an EMBL/GenBank/DDBJ whole genome shotgun (WGS) entry which is preliminary data.</text>
</comment>
<dbReference type="AlphaFoldDB" id="A0A0J1HEL8"/>
<dbReference type="Proteomes" id="UP000035909">
    <property type="component" value="Unassembled WGS sequence"/>
</dbReference>
<sequence>MTIKRKVRPNLTNYDVIEMVQHEIRESERRIFRKTIMAIFTGVLCIVLFIYAFFTIQGGVVRDYAAEAMRKAFEAERAVHIIDEAAGTNFLDQAQGHQK</sequence>
<evidence type="ECO:0000256" key="1">
    <source>
        <dbReference type="SAM" id="Phobius"/>
    </source>
</evidence>
<keyword evidence="1" id="KW-1133">Transmembrane helix</keyword>
<organism evidence="2 3">
    <name type="scientific">Photobacterium ganghwense</name>
    <dbReference type="NCBI Taxonomy" id="320778"/>
    <lineage>
        <taxon>Bacteria</taxon>
        <taxon>Pseudomonadati</taxon>
        <taxon>Pseudomonadota</taxon>
        <taxon>Gammaproteobacteria</taxon>
        <taxon>Vibrionales</taxon>
        <taxon>Vibrionaceae</taxon>
        <taxon>Photobacterium</taxon>
    </lineage>
</organism>
<keyword evidence="1" id="KW-0812">Transmembrane</keyword>
<proteinExistence type="predicted"/>
<reference evidence="2 3" key="1">
    <citation type="submission" date="2015-05" db="EMBL/GenBank/DDBJ databases">
        <title>Photobacterium galathea sp. nov.</title>
        <authorList>
            <person name="Machado H."/>
            <person name="Gram L."/>
        </authorList>
    </citation>
    <scope>NUCLEOTIDE SEQUENCE [LARGE SCALE GENOMIC DNA]</scope>
    <source>
        <strain evidence="2 3">DSM 22954</strain>
    </source>
</reference>
<dbReference type="RefSeq" id="WP_047884251.1">
    <property type="nucleotide sequence ID" value="NZ_CP071326.1"/>
</dbReference>
<feature type="transmembrane region" description="Helical" evidence="1">
    <location>
        <begin position="35"/>
        <end position="54"/>
    </location>
</feature>
<dbReference type="EMBL" id="LDOU01000006">
    <property type="protein sequence ID" value="KLV10089.1"/>
    <property type="molecule type" value="Genomic_DNA"/>
</dbReference>
<protein>
    <submittedName>
        <fullName evidence="2">Uncharacterized protein</fullName>
    </submittedName>
</protein>
<keyword evidence="3" id="KW-1185">Reference proteome</keyword>